<dbReference type="Pfam" id="PF03413">
    <property type="entry name" value="PepSY"/>
    <property type="match status" value="2"/>
</dbReference>
<dbReference type="Gene3D" id="3.10.450.40">
    <property type="match status" value="2"/>
</dbReference>
<evidence type="ECO:0000256" key="1">
    <source>
        <dbReference type="SAM" id="MobiDB-lite"/>
    </source>
</evidence>
<name>A0ABV7KNR0_PLAOK</name>
<sequence length="214" mass="23594">MKKFILFPAAAGVLAFGGIVLANTDSTNVSVEENNSPAKTQNSVSEKLIGFDEASSIALELSDGKVIRAELDEDDGRQQYEVEIQDTEYEYDYEIDALTGEVLEQDRDRLDDVDDREVNLVNSNGTQAAAENMISADQAQEIALKEAGAGQVVELDLDSDDGVSHYDIEIVAGNEEFELEIKAADGKVLKFERDDRDDEDDSDDDDDNDERDDD</sequence>
<evidence type="ECO:0000313" key="5">
    <source>
        <dbReference type="Proteomes" id="UP001595625"/>
    </source>
</evidence>
<feature type="region of interest" description="Disordered" evidence="1">
    <location>
        <begin position="192"/>
        <end position="214"/>
    </location>
</feature>
<dbReference type="InterPro" id="IPR025711">
    <property type="entry name" value="PepSY"/>
</dbReference>
<dbReference type="Proteomes" id="UP001595625">
    <property type="component" value="Unassembled WGS sequence"/>
</dbReference>
<evidence type="ECO:0000259" key="3">
    <source>
        <dbReference type="Pfam" id="PF03413"/>
    </source>
</evidence>
<protein>
    <submittedName>
        <fullName evidence="4">PepSY domain-containing protein</fullName>
    </submittedName>
</protein>
<feature type="compositionally biased region" description="Acidic residues" evidence="1">
    <location>
        <begin position="195"/>
        <end position="214"/>
    </location>
</feature>
<feature type="chain" id="PRO_5047066967" evidence="2">
    <location>
        <begin position="23"/>
        <end position="214"/>
    </location>
</feature>
<gene>
    <name evidence="4" type="ORF">ACFOEJ_08505</name>
</gene>
<feature type="domain" description="PepSY" evidence="3">
    <location>
        <begin position="134"/>
        <end position="191"/>
    </location>
</feature>
<organism evidence="4 5">
    <name type="scientific">Planomicrobium okeanokoites</name>
    <name type="common">Planococcus okeanokoites</name>
    <name type="synonym">Flavobacterium okeanokoites</name>
    <dbReference type="NCBI Taxonomy" id="244"/>
    <lineage>
        <taxon>Bacteria</taxon>
        <taxon>Bacillati</taxon>
        <taxon>Bacillota</taxon>
        <taxon>Bacilli</taxon>
        <taxon>Bacillales</taxon>
        <taxon>Caryophanaceae</taxon>
        <taxon>Planomicrobium</taxon>
    </lineage>
</organism>
<feature type="signal peptide" evidence="2">
    <location>
        <begin position="1"/>
        <end position="22"/>
    </location>
</feature>
<keyword evidence="2" id="KW-0732">Signal</keyword>
<feature type="domain" description="PepSY" evidence="3">
    <location>
        <begin position="49"/>
        <end position="105"/>
    </location>
</feature>
<accession>A0ABV7KNR0</accession>
<evidence type="ECO:0000313" key="4">
    <source>
        <dbReference type="EMBL" id="MFC3211107.1"/>
    </source>
</evidence>
<comment type="caution">
    <text evidence="4">The sequence shown here is derived from an EMBL/GenBank/DDBJ whole genome shotgun (WGS) entry which is preliminary data.</text>
</comment>
<reference evidence="5" key="1">
    <citation type="journal article" date="2019" name="Int. J. Syst. Evol. Microbiol.">
        <title>The Global Catalogue of Microorganisms (GCM) 10K type strain sequencing project: providing services to taxonomists for standard genome sequencing and annotation.</title>
        <authorList>
            <consortium name="The Broad Institute Genomics Platform"/>
            <consortium name="The Broad Institute Genome Sequencing Center for Infectious Disease"/>
            <person name="Wu L."/>
            <person name="Ma J."/>
        </authorList>
    </citation>
    <scope>NUCLEOTIDE SEQUENCE [LARGE SCALE GENOMIC DNA]</scope>
    <source>
        <strain evidence="5">CCM 320</strain>
    </source>
</reference>
<dbReference type="RefSeq" id="WP_117312530.1">
    <property type="nucleotide sequence ID" value="NZ_CANNGD010000012.1"/>
</dbReference>
<evidence type="ECO:0000256" key="2">
    <source>
        <dbReference type="SAM" id="SignalP"/>
    </source>
</evidence>
<keyword evidence="5" id="KW-1185">Reference proteome</keyword>
<proteinExistence type="predicted"/>
<dbReference type="EMBL" id="JBHRUJ010000016">
    <property type="protein sequence ID" value="MFC3211107.1"/>
    <property type="molecule type" value="Genomic_DNA"/>
</dbReference>